<protein>
    <submittedName>
        <fullName evidence="1">Uncharacterized protein</fullName>
    </submittedName>
</protein>
<reference evidence="1" key="2">
    <citation type="submission" date="2023-02" db="EMBL/GenBank/DDBJ databases">
        <authorList>
            <consortium name="DOE Joint Genome Institute"/>
            <person name="Mondo S.J."/>
            <person name="Chang Y."/>
            <person name="Wang Y."/>
            <person name="Ahrendt S."/>
            <person name="Andreopoulos W."/>
            <person name="Barry K."/>
            <person name="Beard J."/>
            <person name="Benny G.L."/>
            <person name="Blankenship S."/>
            <person name="Bonito G."/>
            <person name="Cuomo C."/>
            <person name="Desiro A."/>
            <person name="Gervers K.A."/>
            <person name="Hundley H."/>
            <person name="Kuo A."/>
            <person name="LaButti K."/>
            <person name="Lang B.F."/>
            <person name="Lipzen A."/>
            <person name="O'Donnell K."/>
            <person name="Pangilinan J."/>
            <person name="Reynolds N."/>
            <person name="Sandor L."/>
            <person name="Smith M.W."/>
            <person name="Tsang A."/>
            <person name="Grigoriev I.V."/>
            <person name="Stajich J.E."/>
            <person name="Spatafora J.W."/>
        </authorList>
    </citation>
    <scope>NUCLEOTIDE SEQUENCE</scope>
    <source>
        <strain evidence="1">RSA 2281</strain>
    </source>
</reference>
<sequence length="88" mass="9698">MYGTCYPSPALGSRELLSKFADISTGSAGNAIQLCKTDEEKVIASKLGRPKKEISRQEYNLVREYIGERNANGTPIYSKHVTGFIAKE</sequence>
<gene>
    <name evidence="1" type="ORF">BDA99DRAFT_561160</name>
</gene>
<keyword evidence="2" id="KW-1185">Reference proteome</keyword>
<proteinExistence type="predicted"/>
<reference evidence="1" key="1">
    <citation type="journal article" date="2022" name="IScience">
        <title>Evolution of zygomycete secretomes and the origins of terrestrial fungal ecologies.</title>
        <authorList>
            <person name="Chang Y."/>
            <person name="Wang Y."/>
            <person name="Mondo S."/>
            <person name="Ahrendt S."/>
            <person name="Andreopoulos W."/>
            <person name="Barry K."/>
            <person name="Beard J."/>
            <person name="Benny G.L."/>
            <person name="Blankenship S."/>
            <person name="Bonito G."/>
            <person name="Cuomo C."/>
            <person name="Desiro A."/>
            <person name="Gervers K.A."/>
            <person name="Hundley H."/>
            <person name="Kuo A."/>
            <person name="LaButti K."/>
            <person name="Lang B.F."/>
            <person name="Lipzen A."/>
            <person name="O'Donnell K."/>
            <person name="Pangilinan J."/>
            <person name="Reynolds N."/>
            <person name="Sandor L."/>
            <person name="Smith M.E."/>
            <person name="Tsang A."/>
            <person name="Grigoriev I.V."/>
            <person name="Stajich J.E."/>
            <person name="Spatafora J.W."/>
        </authorList>
    </citation>
    <scope>NUCLEOTIDE SEQUENCE</scope>
    <source>
        <strain evidence="1">RSA 2281</strain>
    </source>
</reference>
<accession>A0AAD5JX10</accession>
<evidence type="ECO:0000313" key="2">
    <source>
        <dbReference type="Proteomes" id="UP001209540"/>
    </source>
</evidence>
<dbReference type="Proteomes" id="UP001209540">
    <property type="component" value="Unassembled WGS sequence"/>
</dbReference>
<evidence type="ECO:0000313" key="1">
    <source>
        <dbReference type="EMBL" id="KAI9258768.1"/>
    </source>
</evidence>
<dbReference type="EMBL" id="JAIXMP010000018">
    <property type="protein sequence ID" value="KAI9258768.1"/>
    <property type="molecule type" value="Genomic_DNA"/>
</dbReference>
<dbReference type="AlphaFoldDB" id="A0AAD5JX10"/>
<name>A0AAD5JX10_9FUNG</name>
<organism evidence="1 2">
    <name type="scientific">Phascolomyces articulosus</name>
    <dbReference type="NCBI Taxonomy" id="60185"/>
    <lineage>
        <taxon>Eukaryota</taxon>
        <taxon>Fungi</taxon>
        <taxon>Fungi incertae sedis</taxon>
        <taxon>Mucoromycota</taxon>
        <taxon>Mucoromycotina</taxon>
        <taxon>Mucoromycetes</taxon>
        <taxon>Mucorales</taxon>
        <taxon>Lichtheimiaceae</taxon>
        <taxon>Phascolomyces</taxon>
    </lineage>
</organism>
<comment type="caution">
    <text evidence="1">The sequence shown here is derived from an EMBL/GenBank/DDBJ whole genome shotgun (WGS) entry which is preliminary data.</text>
</comment>